<keyword evidence="1" id="KW-0175">Coiled coil</keyword>
<accession>A0A4Q0VPK2</accession>
<gene>
    <name evidence="2" type="ORF">DS745_17665</name>
</gene>
<evidence type="ECO:0008006" key="4">
    <source>
        <dbReference type="Google" id="ProtNLM"/>
    </source>
</evidence>
<dbReference type="PROSITE" id="PS51257">
    <property type="entry name" value="PROKAR_LIPOPROTEIN"/>
    <property type="match status" value="1"/>
</dbReference>
<dbReference type="InterPro" id="IPR036785">
    <property type="entry name" value="YkyA-like_sf"/>
</dbReference>
<keyword evidence="3" id="KW-1185">Reference proteome</keyword>
<dbReference type="SUPFAM" id="SSF140423">
    <property type="entry name" value="MW0975(SA0943)-like"/>
    <property type="match status" value="1"/>
</dbReference>
<dbReference type="Proteomes" id="UP000290649">
    <property type="component" value="Unassembled WGS sequence"/>
</dbReference>
<reference evidence="2 3" key="1">
    <citation type="journal article" date="2019" name="Int. J. Syst. Evol. Microbiol.">
        <title>Anaerobacillus alkaliphilus sp. nov., a novel alkaliphilic and moderately halophilic bacterium.</title>
        <authorList>
            <person name="Borsodi A.K."/>
            <person name="Aszalos J.M."/>
            <person name="Bihari P."/>
            <person name="Nagy I."/>
            <person name="Schumann P."/>
            <person name="Sproer C."/>
            <person name="Kovacs A.L."/>
            <person name="Boka K."/>
            <person name="Dobosy P."/>
            <person name="Ovari M."/>
            <person name="Szili-Kovacs T."/>
            <person name="Toth E."/>
        </authorList>
    </citation>
    <scope>NUCLEOTIDE SEQUENCE [LARGE SCALE GENOMIC DNA]</scope>
    <source>
        <strain evidence="2 3">B16-10</strain>
    </source>
</reference>
<feature type="coiled-coil region" evidence="1">
    <location>
        <begin position="170"/>
        <end position="207"/>
    </location>
</feature>
<dbReference type="OrthoDB" id="2576511at2"/>
<proteinExistence type="predicted"/>
<dbReference type="Pfam" id="PF10368">
    <property type="entry name" value="YkyA"/>
    <property type="match status" value="1"/>
</dbReference>
<protein>
    <recommendedName>
        <fullName evidence="4">Cell-wall binding lipoprotein</fullName>
    </recommendedName>
</protein>
<dbReference type="InterPro" id="IPR019454">
    <property type="entry name" value="Lipoprot_YkyA-like"/>
</dbReference>
<dbReference type="AlphaFoldDB" id="A0A4Q0VPK2"/>
<sequence>MFVIKRKNTGVTLLLILIFLISGCTKVNPAEDIYHHLEKAVSLEAAFEEQQEPLSKAENEEYELYDEILTLANLEEIQTLANQAEQIALSRKEMIEKEKASIEEAYSEFTQVHPIIETIENEELSRSATELVTVMEKRYKTYTELYNEYRNAIDLDIELYQLVQKEDLTIDELEAQHDKVNSSYEAVNKLKDQFNTYTIKYNELKRSFYELAELEVVYQ</sequence>
<evidence type="ECO:0000256" key="1">
    <source>
        <dbReference type="SAM" id="Coils"/>
    </source>
</evidence>
<dbReference type="EMBL" id="QOUX01000046">
    <property type="protein sequence ID" value="RXI98168.1"/>
    <property type="molecule type" value="Genomic_DNA"/>
</dbReference>
<dbReference type="Gene3D" id="1.20.120.570">
    <property type="entry name" value="YkyA-like"/>
    <property type="match status" value="1"/>
</dbReference>
<evidence type="ECO:0000313" key="2">
    <source>
        <dbReference type="EMBL" id="RXI98168.1"/>
    </source>
</evidence>
<organism evidence="2 3">
    <name type="scientific">Anaerobacillus alkaliphilus</name>
    <dbReference type="NCBI Taxonomy" id="1548597"/>
    <lineage>
        <taxon>Bacteria</taxon>
        <taxon>Bacillati</taxon>
        <taxon>Bacillota</taxon>
        <taxon>Bacilli</taxon>
        <taxon>Bacillales</taxon>
        <taxon>Bacillaceae</taxon>
        <taxon>Anaerobacillus</taxon>
    </lineage>
</organism>
<evidence type="ECO:0000313" key="3">
    <source>
        <dbReference type="Proteomes" id="UP000290649"/>
    </source>
</evidence>
<comment type="caution">
    <text evidence="2">The sequence shown here is derived from an EMBL/GenBank/DDBJ whole genome shotgun (WGS) entry which is preliminary data.</text>
</comment>
<name>A0A4Q0VPK2_9BACI</name>